<name>A0A392P0K2_9FABA</name>
<protein>
    <submittedName>
        <fullName evidence="1">Uncharacterized protein</fullName>
    </submittedName>
</protein>
<accession>A0A392P0K2</accession>
<comment type="caution">
    <text evidence="1">The sequence shown here is derived from an EMBL/GenBank/DDBJ whole genome shotgun (WGS) entry which is preliminary data.</text>
</comment>
<gene>
    <name evidence="1" type="ORF">A2U01_0025372</name>
</gene>
<evidence type="ECO:0000313" key="2">
    <source>
        <dbReference type="Proteomes" id="UP000265520"/>
    </source>
</evidence>
<dbReference type="Proteomes" id="UP000265520">
    <property type="component" value="Unassembled WGS sequence"/>
</dbReference>
<sequence length="55" mass="6209">DGAMMLVNVAVHVFQLQDREQLKLICTFDIVILDSVSFSKYPPDAKENLNSNNKV</sequence>
<feature type="non-terminal residue" evidence="1">
    <location>
        <position position="1"/>
    </location>
</feature>
<organism evidence="1 2">
    <name type="scientific">Trifolium medium</name>
    <dbReference type="NCBI Taxonomy" id="97028"/>
    <lineage>
        <taxon>Eukaryota</taxon>
        <taxon>Viridiplantae</taxon>
        <taxon>Streptophyta</taxon>
        <taxon>Embryophyta</taxon>
        <taxon>Tracheophyta</taxon>
        <taxon>Spermatophyta</taxon>
        <taxon>Magnoliopsida</taxon>
        <taxon>eudicotyledons</taxon>
        <taxon>Gunneridae</taxon>
        <taxon>Pentapetalae</taxon>
        <taxon>rosids</taxon>
        <taxon>fabids</taxon>
        <taxon>Fabales</taxon>
        <taxon>Fabaceae</taxon>
        <taxon>Papilionoideae</taxon>
        <taxon>50 kb inversion clade</taxon>
        <taxon>NPAAA clade</taxon>
        <taxon>Hologalegina</taxon>
        <taxon>IRL clade</taxon>
        <taxon>Trifolieae</taxon>
        <taxon>Trifolium</taxon>
    </lineage>
</organism>
<dbReference type="EMBL" id="LXQA010055020">
    <property type="protein sequence ID" value="MCI04325.1"/>
    <property type="molecule type" value="Genomic_DNA"/>
</dbReference>
<dbReference type="AlphaFoldDB" id="A0A392P0K2"/>
<reference evidence="1 2" key="1">
    <citation type="journal article" date="2018" name="Front. Plant Sci.">
        <title>Red Clover (Trifolium pratense) and Zigzag Clover (T. medium) - A Picture of Genomic Similarities and Differences.</title>
        <authorList>
            <person name="Dluhosova J."/>
            <person name="Istvanek J."/>
            <person name="Nedelnik J."/>
            <person name="Repkova J."/>
        </authorList>
    </citation>
    <scope>NUCLEOTIDE SEQUENCE [LARGE SCALE GENOMIC DNA]</scope>
    <source>
        <strain evidence="2">cv. 10/8</strain>
        <tissue evidence="1">Leaf</tissue>
    </source>
</reference>
<evidence type="ECO:0000313" key="1">
    <source>
        <dbReference type="EMBL" id="MCI04325.1"/>
    </source>
</evidence>
<proteinExistence type="predicted"/>
<keyword evidence="2" id="KW-1185">Reference proteome</keyword>